<evidence type="ECO:0000256" key="1">
    <source>
        <dbReference type="ARBA" id="ARBA00023012"/>
    </source>
</evidence>
<protein>
    <submittedName>
        <fullName evidence="3">Hpt domain-containing protein</fullName>
    </submittedName>
</protein>
<evidence type="ECO:0000313" key="3">
    <source>
        <dbReference type="EMBL" id="RGP37599.1"/>
    </source>
</evidence>
<evidence type="ECO:0000313" key="4">
    <source>
        <dbReference type="Proteomes" id="UP000284547"/>
    </source>
</evidence>
<proteinExistence type="predicted"/>
<comment type="caution">
    <text evidence="3">The sequence shown here is derived from an EMBL/GenBank/DDBJ whole genome shotgun (WGS) entry which is preliminary data.</text>
</comment>
<dbReference type="Proteomes" id="UP000284547">
    <property type="component" value="Unassembled WGS sequence"/>
</dbReference>
<dbReference type="CDD" id="cd00088">
    <property type="entry name" value="HPT"/>
    <property type="match status" value="1"/>
</dbReference>
<reference evidence="3 4" key="1">
    <citation type="submission" date="2018-08" db="EMBL/GenBank/DDBJ databases">
        <title>Flavobacterium tibetense sp. nov., isolated from a wetland YonghuCo on Tibetan Plateau.</title>
        <authorList>
            <person name="Phurbu D."/>
            <person name="Lu H."/>
            <person name="Xing P."/>
        </authorList>
    </citation>
    <scope>NUCLEOTIDE SEQUENCE [LARGE SCALE GENOMIC DNA]</scope>
    <source>
        <strain evidence="3 4">DJC</strain>
    </source>
</reference>
<dbReference type="Gene3D" id="1.20.120.160">
    <property type="entry name" value="HPT domain"/>
    <property type="match status" value="1"/>
</dbReference>
<dbReference type="Pfam" id="PF01627">
    <property type="entry name" value="Hpt"/>
    <property type="match status" value="1"/>
</dbReference>
<feature type="domain" description="HPt" evidence="2">
    <location>
        <begin position="21"/>
        <end position="76"/>
    </location>
</feature>
<organism evidence="3 4">
    <name type="scientific">Pseudotabrizicola alkalilacus</name>
    <dbReference type="NCBI Taxonomy" id="2305252"/>
    <lineage>
        <taxon>Bacteria</taxon>
        <taxon>Pseudomonadati</taxon>
        <taxon>Pseudomonadota</taxon>
        <taxon>Alphaproteobacteria</taxon>
        <taxon>Rhodobacterales</taxon>
        <taxon>Paracoccaceae</taxon>
        <taxon>Pseudotabrizicola</taxon>
    </lineage>
</organism>
<name>A0A411Z3G0_9RHOB</name>
<dbReference type="GO" id="GO:0000160">
    <property type="term" value="P:phosphorelay signal transduction system"/>
    <property type="evidence" value="ECO:0007669"/>
    <property type="project" value="UniProtKB-KW"/>
</dbReference>
<evidence type="ECO:0000259" key="2">
    <source>
        <dbReference type="Pfam" id="PF01627"/>
    </source>
</evidence>
<keyword evidence="1" id="KW-0902">Two-component regulatory system</keyword>
<keyword evidence="4" id="KW-1185">Reference proteome</keyword>
<accession>A0A411Z3G0</accession>
<dbReference type="EMBL" id="QWEY01000004">
    <property type="protein sequence ID" value="RGP37599.1"/>
    <property type="molecule type" value="Genomic_DNA"/>
</dbReference>
<dbReference type="OrthoDB" id="7867809at2"/>
<dbReference type="AlphaFoldDB" id="A0A411Z3G0"/>
<dbReference type="SUPFAM" id="SSF47226">
    <property type="entry name" value="Histidine-containing phosphotransfer domain, HPT domain"/>
    <property type="match status" value="1"/>
</dbReference>
<dbReference type="InterPro" id="IPR036641">
    <property type="entry name" value="HPT_dom_sf"/>
</dbReference>
<dbReference type="GO" id="GO:0004672">
    <property type="term" value="F:protein kinase activity"/>
    <property type="evidence" value="ECO:0007669"/>
    <property type="project" value="UniProtKB-ARBA"/>
</dbReference>
<gene>
    <name evidence="3" type="ORF">D1012_09400</name>
</gene>
<dbReference type="RefSeq" id="WP_118151816.1">
    <property type="nucleotide sequence ID" value="NZ_QWEY01000004.1"/>
</dbReference>
<sequence>MIDWRRVQELLGEIGPECFEEIVAIFLQETDEVIARLRALSDTGSVESDLHFLKGSALNLGFAELAQICQTGERRAATGFDDVTLDAVIDIYHQSRAAFLGGIKTLAA</sequence>
<dbReference type="InterPro" id="IPR008207">
    <property type="entry name" value="Sig_transdc_His_kin_Hpt_dom"/>
</dbReference>